<dbReference type="Gene3D" id="3.40.50.1240">
    <property type="entry name" value="Phosphoglycerate mutase-like"/>
    <property type="match status" value="1"/>
</dbReference>
<organism evidence="1 2">
    <name type="scientific">Physocladia obscura</name>
    <dbReference type="NCBI Taxonomy" id="109957"/>
    <lineage>
        <taxon>Eukaryota</taxon>
        <taxon>Fungi</taxon>
        <taxon>Fungi incertae sedis</taxon>
        <taxon>Chytridiomycota</taxon>
        <taxon>Chytridiomycota incertae sedis</taxon>
        <taxon>Chytridiomycetes</taxon>
        <taxon>Chytridiales</taxon>
        <taxon>Chytriomycetaceae</taxon>
        <taxon>Physocladia</taxon>
    </lineage>
</organism>
<dbReference type="EMBL" id="JADGJH010000520">
    <property type="protein sequence ID" value="KAJ3127255.1"/>
    <property type="molecule type" value="Genomic_DNA"/>
</dbReference>
<dbReference type="SUPFAM" id="SSF53254">
    <property type="entry name" value="Phosphoglycerate mutase-like"/>
    <property type="match status" value="1"/>
</dbReference>
<sequence length="308" mass="33814">MFLASRTKTIHFVRHAEGTHNAANHAHGDDTPTLHSTPGAWTYEDARLTDAGIAQCLGLRASLAVAVSPQLVVVSPFSRALQTAHLLFANGGAPTAASTHSATQPASDSAAPSNIFDNINSSNSNNNYSVASLNNAPPFIVHHLCAERSGRYTCDKRRNKNDIITDFQPIFDATLDRIDFDSFGFPDDADIVWSPERESSESVSNRAIKMMEWLATRPESDIAVVTHSSWLKHLFAGFGGNVATKDKLNMHRLTGNAEVRSVCLAMHRGFYPEGEWKGDTFIPSHKSFHRFRYAPTPEALANMHKSVQ</sequence>
<dbReference type="InterPro" id="IPR050275">
    <property type="entry name" value="PGM_Phosphatase"/>
</dbReference>
<dbReference type="PANTHER" id="PTHR48100:SF44">
    <property type="entry name" value="PHOSPHATASE C1620.13-RELATED"/>
    <property type="match status" value="1"/>
</dbReference>
<dbReference type="Proteomes" id="UP001211907">
    <property type="component" value="Unassembled WGS sequence"/>
</dbReference>
<evidence type="ECO:0008006" key="3">
    <source>
        <dbReference type="Google" id="ProtNLM"/>
    </source>
</evidence>
<dbReference type="AlphaFoldDB" id="A0AAD5T907"/>
<gene>
    <name evidence="1" type="ORF">HK100_009850</name>
</gene>
<dbReference type="InterPro" id="IPR013078">
    <property type="entry name" value="His_Pase_superF_clade-1"/>
</dbReference>
<dbReference type="CDD" id="cd07067">
    <property type="entry name" value="HP_PGM_like"/>
    <property type="match status" value="1"/>
</dbReference>
<evidence type="ECO:0000313" key="2">
    <source>
        <dbReference type="Proteomes" id="UP001211907"/>
    </source>
</evidence>
<evidence type="ECO:0000313" key="1">
    <source>
        <dbReference type="EMBL" id="KAJ3127255.1"/>
    </source>
</evidence>
<keyword evidence="2" id="KW-1185">Reference proteome</keyword>
<name>A0AAD5T907_9FUNG</name>
<dbReference type="Pfam" id="PF00300">
    <property type="entry name" value="His_Phos_1"/>
    <property type="match status" value="1"/>
</dbReference>
<dbReference type="PANTHER" id="PTHR48100">
    <property type="entry name" value="BROAD-SPECIFICITY PHOSPHATASE YOR283W-RELATED"/>
    <property type="match status" value="1"/>
</dbReference>
<proteinExistence type="predicted"/>
<reference evidence="1" key="1">
    <citation type="submission" date="2020-05" db="EMBL/GenBank/DDBJ databases">
        <title>Phylogenomic resolution of chytrid fungi.</title>
        <authorList>
            <person name="Stajich J.E."/>
            <person name="Amses K."/>
            <person name="Simmons R."/>
            <person name="Seto K."/>
            <person name="Myers J."/>
            <person name="Bonds A."/>
            <person name="Quandt C.A."/>
            <person name="Barry K."/>
            <person name="Liu P."/>
            <person name="Grigoriev I."/>
            <person name="Longcore J.E."/>
            <person name="James T.Y."/>
        </authorList>
    </citation>
    <scope>NUCLEOTIDE SEQUENCE</scope>
    <source>
        <strain evidence="1">JEL0513</strain>
    </source>
</reference>
<dbReference type="SMART" id="SM00855">
    <property type="entry name" value="PGAM"/>
    <property type="match status" value="1"/>
</dbReference>
<dbReference type="InterPro" id="IPR029033">
    <property type="entry name" value="His_PPase_superfam"/>
</dbReference>
<dbReference type="GO" id="GO:0016791">
    <property type="term" value="F:phosphatase activity"/>
    <property type="evidence" value="ECO:0007669"/>
    <property type="project" value="TreeGrafter"/>
</dbReference>
<accession>A0AAD5T907</accession>
<comment type="caution">
    <text evidence="1">The sequence shown here is derived from an EMBL/GenBank/DDBJ whole genome shotgun (WGS) entry which is preliminary data.</text>
</comment>
<dbReference type="GO" id="GO:0005829">
    <property type="term" value="C:cytosol"/>
    <property type="evidence" value="ECO:0007669"/>
    <property type="project" value="TreeGrafter"/>
</dbReference>
<protein>
    <recommendedName>
        <fullName evidence="3">Phosphoglycerate mutase-like protein</fullName>
    </recommendedName>
</protein>